<dbReference type="GO" id="GO:0005506">
    <property type="term" value="F:iron ion binding"/>
    <property type="evidence" value="ECO:0007669"/>
    <property type="project" value="InterPro"/>
</dbReference>
<sequence length="151" mass="16386">MALSDDLRDLYQQVILDHSRSPRNHGQLHGEGCVHVHGDNPTCGDEIDVWVKFAADGGVEDIKFEGQGCAISQASASMMTVKMKGTDAEKLKGLIQDFRATVTGEGTVKDEDTLGELALLEGVQKFPQRVKCATLAWRAVEQAMQQKGEGS</sequence>
<dbReference type="Proteomes" id="UP000321577">
    <property type="component" value="Unassembled WGS sequence"/>
</dbReference>
<dbReference type="InterPro" id="IPR002871">
    <property type="entry name" value="NIF_FeS_clus_asmbl_NifU_N"/>
</dbReference>
<protein>
    <submittedName>
        <fullName evidence="3">Iron-sulfur cluster assembly scaffold protein</fullName>
    </submittedName>
</protein>
<keyword evidence="4" id="KW-1185">Reference proteome</keyword>
<evidence type="ECO:0000313" key="4">
    <source>
        <dbReference type="Proteomes" id="UP000321577"/>
    </source>
</evidence>
<feature type="domain" description="NIF system FeS cluster assembly NifU N-terminal" evidence="2">
    <location>
        <begin position="11"/>
        <end position="132"/>
    </location>
</feature>
<dbReference type="Gene3D" id="3.90.1010.10">
    <property type="match status" value="1"/>
</dbReference>
<proteinExistence type="inferred from homology"/>
<accession>A0A512M934</accession>
<dbReference type="PANTHER" id="PTHR10093">
    <property type="entry name" value="IRON-SULFUR CLUSTER ASSEMBLY ENZYME NIFU HOMOLOG"/>
    <property type="match status" value="1"/>
</dbReference>
<evidence type="ECO:0000259" key="2">
    <source>
        <dbReference type="Pfam" id="PF01592"/>
    </source>
</evidence>
<dbReference type="AlphaFoldDB" id="A0A512M934"/>
<dbReference type="RefSeq" id="WP_146850830.1">
    <property type="nucleotide sequence ID" value="NZ_BKAG01000016.1"/>
</dbReference>
<dbReference type="Pfam" id="PF01592">
    <property type="entry name" value="NifU_N"/>
    <property type="match status" value="1"/>
</dbReference>
<evidence type="ECO:0000313" key="3">
    <source>
        <dbReference type="EMBL" id="GEP43249.1"/>
    </source>
</evidence>
<dbReference type="FunFam" id="3.90.1010.10:FF:000002">
    <property type="entry name" value="Iron-sulfur cluster assembly scaffold protein NifU"/>
    <property type="match status" value="1"/>
</dbReference>
<organism evidence="3 4">
    <name type="scientific">Brevifollis gellanilyticus</name>
    <dbReference type="NCBI Taxonomy" id="748831"/>
    <lineage>
        <taxon>Bacteria</taxon>
        <taxon>Pseudomonadati</taxon>
        <taxon>Verrucomicrobiota</taxon>
        <taxon>Verrucomicrobiia</taxon>
        <taxon>Verrucomicrobiales</taxon>
        <taxon>Verrucomicrobiaceae</taxon>
    </lineage>
</organism>
<comment type="similarity">
    <text evidence="1">Belongs to the NifU family.</text>
</comment>
<dbReference type="NCBIfam" id="TIGR01994">
    <property type="entry name" value="SUF_scaf_2"/>
    <property type="match status" value="1"/>
</dbReference>
<dbReference type="SUPFAM" id="SSF82649">
    <property type="entry name" value="SufE/NifU"/>
    <property type="match status" value="1"/>
</dbReference>
<reference evidence="3 4" key="1">
    <citation type="submission" date="2019-07" db="EMBL/GenBank/DDBJ databases">
        <title>Whole genome shotgun sequence of Brevifollis gellanilyticus NBRC 108608.</title>
        <authorList>
            <person name="Hosoyama A."/>
            <person name="Uohara A."/>
            <person name="Ohji S."/>
            <person name="Ichikawa N."/>
        </authorList>
    </citation>
    <scope>NUCLEOTIDE SEQUENCE [LARGE SCALE GENOMIC DNA]</scope>
    <source>
        <strain evidence="3 4">NBRC 108608</strain>
    </source>
</reference>
<comment type="caution">
    <text evidence="3">The sequence shown here is derived from an EMBL/GenBank/DDBJ whole genome shotgun (WGS) entry which is preliminary data.</text>
</comment>
<dbReference type="GO" id="GO:0016226">
    <property type="term" value="P:iron-sulfur cluster assembly"/>
    <property type="evidence" value="ECO:0007669"/>
    <property type="project" value="InterPro"/>
</dbReference>
<dbReference type="CDD" id="cd06664">
    <property type="entry name" value="IscU_like"/>
    <property type="match status" value="1"/>
</dbReference>
<name>A0A512M934_9BACT</name>
<dbReference type="OrthoDB" id="9804157at2"/>
<evidence type="ECO:0000256" key="1">
    <source>
        <dbReference type="ARBA" id="ARBA00006420"/>
    </source>
</evidence>
<gene>
    <name evidence="3" type="ORF">BGE01nite_25400</name>
</gene>
<dbReference type="EMBL" id="BKAG01000016">
    <property type="protein sequence ID" value="GEP43249.1"/>
    <property type="molecule type" value="Genomic_DNA"/>
</dbReference>
<dbReference type="GO" id="GO:0051536">
    <property type="term" value="F:iron-sulfur cluster binding"/>
    <property type="evidence" value="ECO:0007669"/>
    <property type="project" value="InterPro"/>
</dbReference>